<name>A0A0G0VK41_9BACT</name>
<dbReference type="EMBL" id="LCAW01000001">
    <property type="protein sequence ID" value="KKR99991.1"/>
    <property type="molecule type" value="Genomic_DNA"/>
</dbReference>
<keyword evidence="1" id="KW-0489">Methyltransferase</keyword>
<dbReference type="SUPFAM" id="SSF53335">
    <property type="entry name" value="S-adenosyl-L-methionine-dependent methyltransferases"/>
    <property type="match status" value="1"/>
</dbReference>
<comment type="caution">
    <text evidence="6">The sequence shown here is derived from an EMBL/GenBank/DDBJ whole genome shotgun (WGS) entry which is preliminary data.</text>
</comment>
<evidence type="ECO:0000313" key="7">
    <source>
        <dbReference type="Proteomes" id="UP000033930"/>
    </source>
</evidence>
<dbReference type="InterPro" id="IPR025714">
    <property type="entry name" value="Methyltranfer_dom"/>
</dbReference>
<keyword evidence="4" id="KW-0472">Membrane</keyword>
<dbReference type="PANTHER" id="PTHR13610">
    <property type="entry name" value="METHYLTRANSFERASE DOMAIN-CONTAINING PROTEIN"/>
    <property type="match status" value="1"/>
</dbReference>
<dbReference type="PANTHER" id="PTHR13610:SF11">
    <property type="entry name" value="METHYLTRANSFERASE DOMAIN-CONTAINING PROTEIN"/>
    <property type="match status" value="1"/>
</dbReference>
<dbReference type="InterPro" id="IPR026170">
    <property type="entry name" value="FAM173A/B"/>
</dbReference>
<dbReference type="InterPro" id="IPR029063">
    <property type="entry name" value="SAM-dependent_MTases_sf"/>
</dbReference>
<keyword evidence="2" id="KW-0808">Transferase</keyword>
<dbReference type="Pfam" id="PF13847">
    <property type="entry name" value="Methyltransf_31"/>
    <property type="match status" value="1"/>
</dbReference>
<feature type="transmembrane region" description="Helical" evidence="4">
    <location>
        <begin position="6"/>
        <end position="28"/>
    </location>
</feature>
<dbReference type="CDD" id="cd02440">
    <property type="entry name" value="AdoMet_MTases"/>
    <property type="match status" value="1"/>
</dbReference>
<dbReference type="Gene3D" id="3.40.50.150">
    <property type="entry name" value="Vaccinia Virus protein VP39"/>
    <property type="match status" value="1"/>
</dbReference>
<keyword evidence="4" id="KW-1133">Transmembrane helix</keyword>
<evidence type="ECO:0000256" key="2">
    <source>
        <dbReference type="ARBA" id="ARBA00022679"/>
    </source>
</evidence>
<dbReference type="GO" id="GO:0032259">
    <property type="term" value="P:methylation"/>
    <property type="evidence" value="ECO:0007669"/>
    <property type="project" value="UniProtKB-KW"/>
</dbReference>
<reference evidence="6 7" key="1">
    <citation type="journal article" date="2015" name="Nature">
        <title>rRNA introns, odd ribosomes, and small enigmatic genomes across a large radiation of phyla.</title>
        <authorList>
            <person name="Brown C.T."/>
            <person name="Hug L.A."/>
            <person name="Thomas B.C."/>
            <person name="Sharon I."/>
            <person name="Castelle C.J."/>
            <person name="Singh A."/>
            <person name="Wilkins M.J."/>
            <person name="Williams K.H."/>
            <person name="Banfield J.F."/>
        </authorList>
    </citation>
    <scope>NUCLEOTIDE SEQUENCE [LARGE SCALE GENOMIC DNA]</scope>
</reference>
<dbReference type="AlphaFoldDB" id="A0A0G0VK41"/>
<accession>A0A0G0VK41</accession>
<dbReference type="GO" id="GO:0016279">
    <property type="term" value="F:protein-lysine N-methyltransferase activity"/>
    <property type="evidence" value="ECO:0007669"/>
    <property type="project" value="InterPro"/>
</dbReference>
<evidence type="ECO:0000256" key="3">
    <source>
        <dbReference type="ARBA" id="ARBA00022691"/>
    </source>
</evidence>
<evidence type="ECO:0000256" key="4">
    <source>
        <dbReference type="SAM" id="Phobius"/>
    </source>
</evidence>
<evidence type="ECO:0000259" key="5">
    <source>
        <dbReference type="Pfam" id="PF13847"/>
    </source>
</evidence>
<organism evidence="6 7">
    <name type="scientific">Candidatus Uhrbacteria bacterium GW2011_GWC1_41_20</name>
    <dbReference type="NCBI Taxonomy" id="1618983"/>
    <lineage>
        <taxon>Bacteria</taxon>
        <taxon>Candidatus Uhriibacteriota</taxon>
    </lineage>
</organism>
<dbReference type="Proteomes" id="UP000033930">
    <property type="component" value="Unassembled WGS sequence"/>
</dbReference>
<protein>
    <recommendedName>
        <fullName evidence="5">Methyltransferase domain-containing protein</fullName>
    </recommendedName>
</protein>
<keyword evidence="4" id="KW-0812">Transmembrane</keyword>
<evidence type="ECO:0000313" key="6">
    <source>
        <dbReference type="EMBL" id="KKR99991.1"/>
    </source>
</evidence>
<proteinExistence type="predicted"/>
<feature type="domain" description="Methyltransferase" evidence="5">
    <location>
        <begin position="58"/>
        <end position="159"/>
    </location>
</feature>
<keyword evidence="3" id="KW-0949">S-adenosyl-L-methionine</keyword>
<evidence type="ECO:0000256" key="1">
    <source>
        <dbReference type="ARBA" id="ARBA00022603"/>
    </source>
</evidence>
<gene>
    <name evidence="6" type="ORF">UU50_C0001G0050</name>
</gene>
<sequence length="189" mass="21844">MIFLTSILLLFIYIFLGTALALLLVLVIESLIKGHDISTGKEALSALAETIQKYNPDAKTFYDLGCGRGSLALRLKKKIPRLKIYAIDNSAIRIFFAKLKNVALRRKINFQKQDIFHTDLRNADLVYTYLWYDTMPILEEKLQQELKKGAVIITNTSHLQNWKLEEKIITYPKPSKTLDFETLFVYIKK</sequence>